<dbReference type="SUPFAM" id="SSF53756">
    <property type="entry name" value="UDP-Glycosyltransferase/glycogen phosphorylase"/>
    <property type="match status" value="1"/>
</dbReference>
<keyword evidence="7" id="KW-0472">Membrane</keyword>
<evidence type="ECO:0000256" key="2">
    <source>
        <dbReference type="ARBA" id="ARBA00022618"/>
    </source>
</evidence>
<reference evidence="13 14" key="1">
    <citation type="submission" date="2024-03" db="EMBL/GenBank/DDBJ databases">
        <authorList>
            <consortium name="ELIXIR-Norway"/>
            <consortium name="Elixir Norway"/>
        </authorList>
    </citation>
    <scope>NUCLEOTIDE SEQUENCE [LARGE SCALE GENOMIC DNA]</scope>
</reference>
<keyword evidence="8" id="KW-0131">Cell cycle</keyword>
<evidence type="ECO:0000256" key="6">
    <source>
        <dbReference type="ARBA" id="ARBA00022984"/>
    </source>
</evidence>
<dbReference type="PANTHER" id="PTHR21015">
    <property type="entry name" value="UDP-N-ACETYLGLUCOSAMINE--N-ACETYLMURAMYL-(PENTAPEPTIDE) PYROPHOSPHORYL-UNDECAPRENOL N-ACETYLGLUCOSAMINE TRANSFERASE 1"/>
    <property type="match status" value="1"/>
</dbReference>
<sequence length="452" mass="48537">MMTHRISLSFTVVDSKGFMHSAGGSVTRIPQQRCSASWKKLGARSVGAPGARADSRRKEKEENNGGHVRRILFVAGGTGGHVYPALAIADEVRRLDPAVELLFAGTRERMEWLVVPKAGYAISAVPAVAIRRPFFCLPNLLLPARVLYCMWVCWKLVRRFRPHVVVGTGGYVAGPMCLVAALSGSSKVVIQEQNAYAGITNRILGRLAAAVIFLAFAAASPFFPEEKCVVIGNPTRRALQQPIDAVMALCSFFPSVNKLDLDDNDDDDDDDNGSTQEVVVVLGGSLGAQAINEAVAGLVQSQLQQHPHRYFIWQTGTSHFQNIQAMGISHPRLTVLPYVDRMELLYAAANVVVSRAGAITCSELLVTAKPSILVPATTVAEDHQMKNAMAMVEAGAAKVLAESELNSQTLASAIDEILGDKAGQKVMQEKAQKMAAPDAAVQIATRVLSLAA</sequence>
<evidence type="ECO:0008006" key="15">
    <source>
        <dbReference type="Google" id="ProtNLM"/>
    </source>
</evidence>
<keyword evidence="6" id="KW-0573">Peptidoglycan synthesis</keyword>
<gene>
    <name evidence="13" type="ORF">CSSPJE1EN2_LOCUS13400</name>
</gene>
<proteinExistence type="inferred from homology"/>
<name>A0ABP1B7C1_9BRYO</name>
<evidence type="ECO:0000256" key="4">
    <source>
        <dbReference type="ARBA" id="ARBA00022679"/>
    </source>
</evidence>
<dbReference type="InterPro" id="IPR006009">
    <property type="entry name" value="GlcNAc_MurG"/>
</dbReference>
<dbReference type="Gene3D" id="3.40.50.2000">
    <property type="entry name" value="Glycogen Phosphorylase B"/>
    <property type="match status" value="2"/>
</dbReference>
<evidence type="ECO:0000256" key="1">
    <source>
        <dbReference type="ARBA" id="ARBA00022475"/>
    </source>
</evidence>
<feature type="domain" description="Glycosyl transferase family 28 C-terminal" evidence="12">
    <location>
        <begin position="278"/>
        <end position="442"/>
    </location>
</feature>
<dbReference type="CDD" id="cd03785">
    <property type="entry name" value="GT28_MurG"/>
    <property type="match status" value="1"/>
</dbReference>
<feature type="domain" description="Glycosyltransferase family 28 N-terminal" evidence="11">
    <location>
        <begin position="71"/>
        <end position="211"/>
    </location>
</feature>
<organism evidence="13 14">
    <name type="scientific">Sphagnum jensenii</name>
    <dbReference type="NCBI Taxonomy" id="128206"/>
    <lineage>
        <taxon>Eukaryota</taxon>
        <taxon>Viridiplantae</taxon>
        <taxon>Streptophyta</taxon>
        <taxon>Embryophyta</taxon>
        <taxon>Bryophyta</taxon>
        <taxon>Sphagnophytina</taxon>
        <taxon>Sphagnopsida</taxon>
        <taxon>Sphagnales</taxon>
        <taxon>Sphagnaceae</taxon>
        <taxon>Sphagnum</taxon>
    </lineage>
</organism>
<dbReference type="EMBL" id="OZ023703">
    <property type="protein sequence ID" value="CAK9870732.1"/>
    <property type="molecule type" value="Genomic_DNA"/>
</dbReference>
<keyword evidence="5" id="KW-0133">Cell shape</keyword>
<dbReference type="Pfam" id="PF03033">
    <property type="entry name" value="Glyco_transf_28"/>
    <property type="match status" value="1"/>
</dbReference>
<dbReference type="Proteomes" id="UP001497522">
    <property type="component" value="Chromosome 2"/>
</dbReference>
<feature type="compositionally biased region" description="Basic and acidic residues" evidence="10">
    <location>
        <begin position="53"/>
        <end position="64"/>
    </location>
</feature>
<accession>A0ABP1B7C1</accession>
<dbReference type="InterPro" id="IPR004276">
    <property type="entry name" value="GlycoTrans_28_N"/>
</dbReference>
<dbReference type="PANTHER" id="PTHR21015:SF22">
    <property type="entry name" value="GLYCOSYLTRANSFERASE"/>
    <property type="match status" value="1"/>
</dbReference>
<evidence type="ECO:0000256" key="5">
    <source>
        <dbReference type="ARBA" id="ARBA00022960"/>
    </source>
</evidence>
<dbReference type="InterPro" id="IPR007235">
    <property type="entry name" value="Glyco_trans_28_C"/>
</dbReference>
<dbReference type="Pfam" id="PF04101">
    <property type="entry name" value="Glyco_tran_28_C"/>
    <property type="match status" value="1"/>
</dbReference>
<evidence type="ECO:0000256" key="3">
    <source>
        <dbReference type="ARBA" id="ARBA00022676"/>
    </source>
</evidence>
<evidence type="ECO:0000256" key="8">
    <source>
        <dbReference type="ARBA" id="ARBA00023306"/>
    </source>
</evidence>
<keyword evidence="14" id="KW-1185">Reference proteome</keyword>
<keyword evidence="9" id="KW-0961">Cell wall biogenesis/degradation</keyword>
<keyword evidence="1" id="KW-1003">Cell membrane</keyword>
<evidence type="ECO:0000313" key="14">
    <source>
        <dbReference type="Proteomes" id="UP001497522"/>
    </source>
</evidence>
<keyword evidence="2" id="KW-0132">Cell division</keyword>
<keyword evidence="3" id="KW-0328">Glycosyltransferase</keyword>
<evidence type="ECO:0000259" key="11">
    <source>
        <dbReference type="Pfam" id="PF03033"/>
    </source>
</evidence>
<evidence type="ECO:0000256" key="7">
    <source>
        <dbReference type="ARBA" id="ARBA00023136"/>
    </source>
</evidence>
<feature type="region of interest" description="Disordered" evidence="10">
    <location>
        <begin position="41"/>
        <end position="64"/>
    </location>
</feature>
<evidence type="ECO:0000256" key="9">
    <source>
        <dbReference type="ARBA" id="ARBA00023316"/>
    </source>
</evidence>
<evidence type="ECO:0000256" key="10">
    <source>
        <dbReference type="SAM" id="MobiDB-lite"/>
    </source>
</evidence>
<protein>
    <recommendedName>
        <fullName evidence="15">Undecaprenyldiphospho-muramoylpentapeptide beta-N-acetylglucosaminyltransferase</fullName>
    </recommendedName>
</protein>
<evidence type="ECO:0000313" key="13">
    <source>
        <dbReference type="EMBL" id="CAK9870732.1"/>
    </source>
</evidence>
<keyword evidence="4" id="KW-0808">Transferase</keyword>
<dbReference type="HAMAP" id="MF_00033">
    <property type="entry name" value="MurG"/>
    <property type="match status" value="1"/>
</dbReference>
<evidence type="ECO:0000259" key="12">
    <source>
        <dbReference type="Pfam" id="PF04101"/>
    </source>
</evidence>